<comment type="cofactor">
    <cofactor evidence="1">
        <name>Fe cation</name>
        <dbReference type="ChEBI" id="CHEBI:24875"/>
    </cofactor>
</comment>
<dbReference type="Proteomes" id="UP000410492">
    <property type="component" value="Unassembled WGS sequence"/>
</dbReference>
<protein>
    <recommendedName>
        <fullName evidence="7">Fe2OG dioxygenase domain-containing protein</fullName>
    </recommendedName>
</protein>
<keyword evidence="2" id="KW-0479">Metal-binding</keyword>
<dbReference type="Pfam" id="PF05721">
    <property type="entry name" value="PhyH"/>
    <property type="match status" value="1"/>
</dbReference>
<dbReference type="OrthoDB" id="6050183at2759"/>
<evidence type="ECO:0008006" key="7">
    <source>
        <dbReference type="Google" id="ProtNLM"/>
    </source>
</evidence>
<name>A0A653C5C6_CALMS</name>
<organism evidence="5 6">
    <name type="scientific">Callosobruchus maculatus</name>
    <name type="common">Southern cowpea weevil</name>
    <name type="synonym">Pulse bruchid</name>
    <dbReference type="NCBI Taxonomy" id="64391"/>
    <lineage>
        <taxon>Eukaryota</taxon>
        <taxon>Metazoa</taxon>
        <taxon>Ecdysozoa</taxon>
        <taxon>Arthropoda</taxon>
        <taxon>Hexapoda</taxon>
        <taxon>Insecta</taxon>
        <taxon>Pterygota</taxon>
        <taxon>Neoptera</taxon>
        <taxon>Endopterygota</taxon>
        <taxon>Coleoptera</taxon>
        <taxon>Polyphaga</taxon>
        <taxon>Cucujiformia</taxon>
        <taxon>Chrysomeloidea</taxon>
        <taxon>Chrysomelidae</taxon>
        <taxon>Bruchinae</taxon>
        <taxon>Bruchini</taxon>
        <taxon>Callosobruchus</taxon>
    </lineage>
</organism>
<dbReference type="EMBL" id="CAACVG010006994">
    <property type="protein sequence ID" value="VEN42996.1"/>
    <property type="molecule type" value="Genomic_DNA"/>
</dbReference>
<evidence type="ECO:0000256" key="3">
    <source>
        <dbReference type="ARBA" id="ARBA00023004"/>
    </source>
</evidence>
<dbReference type="AlphaFoldDB" id="A0A653C5C6"/>
<dbReference type="GO" id="GO:0046872">
    <property type="term" value="F:metal ion binding"/>
    <property type="evidence" value="ECO:0007669"/>
    <property type="project" value="UniProtKB-KW"/>
</dbReference>
<gene>
    <name evidence="5" type="ORF">CALMAC_LOCUS6292</name>
</gene>
<dbReference type="PANTHER" id="PTHR20883">
    <property type="entry name" value="PHYTANOYL-COA DIOXYGENASE DOMAIN CONTAINING 1"/>
    <property type="match status" value="1"/>
</dbReference>
<dbReference type="InterPro" id="IPR008775">
    <property type="entry name" value="Phytyl_CoA_dOase-like"/>
</dbReference>
<dbReference type="PANTHER" id="PTHR20883:SF15">
    <property type="entry name" value="PHYTANOYL-COA DIOXYGENASE DOMAIN-CONTAINING PROTEIN 1"/>
    <property type="match status" value="1"/>
</dbReference>
<evidence type="ECO:0000256" key="4">
    <source>
        <dbReference type="ARBA" id="ARBA00038356"/>
    </source>
</evidence>
<keyword evidence="6" id="KW-1185">Reference proteome</keyword>
<keyword evidence="3" id="KW-0408">Iron</keyword>
<dbReference type="Gene3D" id="2.60.120.620">
    <property type="entry name" value="q2cbj1_9rhob like domain"/>
    <property type="match status" value="1"/>
</dbReference>
<evidence type="ECO:0000313" key="6">
    <source>
        <dbReference type="Proteomes" id="UP000410492"/>
    </source>
</evidence>
<comment type="similarity">
    <text evidence="4">Belongs to the PhyH family. PHYHD1 subfamily.</text>
</comment>
<evidence type="ECO:0000313" key="5">
    <source>
        <dbReference type="EMBL" id="VEN42996.1"/>
    </source>
</evidence>
<evidence type="ECO:0000256" key="1">
    <source>
        <dbReference type="ARBA" id="ARBA00001962"/>
    </source>
</evidence>
<sequence>MYEKVVKQYETNGFAVIEKFFSAEEVNLMKKEIDVLIKKMPEESQRTVFSTVDSESQQNKDRYFLESGDKISYFYEQGALGPNGELLVEPHLSLNKIGHALHELDPVFKKMTFSEQVKEVAFQLGYEEPAVVQSMCIFKNPGIGSEVTAHQDATYLYTEPVKVTGFWVALDDATVENGCLWFAAGSHKSGVHRRYVRNPDQGSDQLLIYKSGPPIYQRSNFKPVPVEKGSCIIIHGQVVHFSEANKSELPRNAYTFHIIEQRKCIYSKNNWLQPENRPFMNLYRH</sequence>
<proteinExistence type="inferred from homology"/>
<evidence type="ECO:0000256" key="2">
    <source>
        <dbReference type="ARBA" id="ARBA00022723"/>
    </source>
</evidence>
<reference evidence="5 6" key="1">
    <citation type="submission" date="2019-01" db="EMBL/GenBank/DDBJ databases">
        <authorList>
            <person name="Sayadi A."/>
        </authorList>
    </citation>
    <scope>NUCLEOTIDE SEQUENCE [LARGE SCALE GENOMIC DNA]</scope>
</reference>
<accession>A0A653C5C6</accession>
<dbReference type="SUPFAM" id="SSF51197">
    <property type="entry name" value="Clavaminate synthase-like"/>
    <property type="match status" value="1"/>
</dbReference>